<sequence length="58" mass="6239">MELKSGRTCEDAGAFIGRSGIFAWAAGLRIEEAAWLGDRAACIKEEKAATLQTAFGEY</sequence>
<gene>
    <name evidence="1" type="ORF">GGQ74_001310</name>
</gene>
<keyword evidence="2" id="KW-1185">Reference proteome</keyword>
<dbReference type="AlphaFoldDB" id="A0A846QKU3"/>
<evidence type="ECO:0000313" key="1">
    <source>
        <dbReference type="EMBL" id="NJB67670.1"/>
    </source>
</evidence>
<organism evidence="1 2">
    <name type="scientific">Desulfobaculum xiamenense</name>
    <dbReference type="NCBI Taxonomy" id="995050"/>
    <lineage>
        <taxon>Bacteria</taxon>
        <taxon>Pseudomonadati</taxon>
        <taxon>Thermodesulfobacteriota</taxon>
        <taxon>Desulfovibrionia</taxon>
        <taxon>Desulfovibrionales</taxon>
        <taxon>Desulfovibrionaceae</taxon>
        <taxon>Desulfobaculum</taxon>
    </lineage>
</organism>
<dbReference type="Proteomes" id="UP000580856">
    <property type="component" value="Unassembled WGS sequence"/>
</dbReference>
<evidence type="ECO:0000313" key="2">
    <source>
        <dbReference type="Proteomes" id="UP000580856"/>
    </source>
</evidence>
<dbReference type="RefSeq" id="WP_167940707.1">
    <property type="nucleotide sequence ID" value="NZ_JAATJA010000001.1"/>
</dbReference>
<protein>
    <submittedName>
        <fullName evidence="1">Uncharacterized protein</fullName>
    </submittedName>
</protein>
<comment type="caution">
    <text evidence="1">The sequence shown here is derived from an EMBL/GenBank/DDBJ whole genome shotgun (WGS) entry which is preliminary data.</text>
</comment>
<dbReference type="EMBL" id="JAATJA010000001">
    <property type="protein sequence ID" value="NJB67670.1"/>
    <property type="molecule type" value="Genomic_DNA"/>
</dbReference>
<proteinExistence type="predicted"/>
<name>A0A846QKU3_9BACT</name>
<reference evidence="1 2" key="1">
    <citation type="submission" date="2020-03" db="EMBL/GenBank/DDBJ databases">
        <title>Genomic Encyclopedia of Type Strains, Phase IV (KMG-IV): sequencing the most valuable type-strain genomes for metagenomic binning, comparative biology and taxonomic classification.</title>
        <authorList>
            <person name="Goeker M."/>
        </authorList>
    </citation>
    <scope>NUCLEOTIDE SEQUENCE [LARGE SCALE GENOMIC DNA]</scope>
    <source>
        <strain evidence="1 2">DSM 24233</strain>
    </source>
</reference>
<accession>A0A846QKU3</accession>